<evidence type="ECO:0000313" key="1">
    <source>
        <dbReference type="EMBL" id="ORD93944.1"/>
    </source>
</evidence>
<sequence>MDAESILGRIEHKHRLFNSKSLRFDRHGLSESEEKKFNKKIRKFLNEMHKKMEDEDIDYVLEYLVRIYSIDTFNTEELLLLLLPYERYADQIGILTHNQNVEIKEYNWNQITRYFTQSNRHFDTFVAYFDHYNEISSFLNSLLLKIATTIKHTKTDYLDEFLTIFKKLHQNNQNDLIWEIYDEMQGYFNSDEFKTVLSELMNKSL</sequence>
<reference evidence="1 2" key="1">
    <citation type="journal article" date="2017" name="Environ. Microbiol.">
        <title>Decay of the glycolytic pathway and adaptation to intranuclear parasitism within Enterocytozoonidae microsporidia.</title>
        <authorList>
            <person name="Wiredu Boakye D."/>
            <person name="Jaroenlak P."/>
            <person name="Prachumwat A."/>
            <person name="Williams T.A."/>
            <person name="Bateman K.S."/>
            <person name="Itsathitphaisarn O."/>
            <person name="Sritunyalucksana K."/>
            <person name="Paszkiewicz K.H."/>
            <person name="Moore K.A."/>
            <person name="Stentiford G.D."/>
            <person name="Williams B.A."/>
        </authorList>
    </citation>
    <scope>NUCLEOTIDE SEQUENCE [LARGE SCALE GENOMIC DNA]</scope>
    <source>
        <strain evidence="1 2">GB1</strain>
    </source>
</reference>
<comment type="caution">
    <text evidence="1">The sequence shown here is derived from an EMBL/GenBank/DDBJ whole genome shotgun (WGS) entry which is preliminary data.</text>
</comment>
<dbReference type="EMBL" id="LWDP01000038">
    <property type="protein sequence ID" value="ORD93944.1"/>
    <property type="molecule type" value="Genomic_DNA"/>
</dbReference>
<dbReference type="AlphaFoldDB" id="A0A1Y1S6A4"/>
<protein>
    <submittedName>
        <fullName evidence="1">Uncharacterized protein</fullName>
    </submittedName>
</protein>
<organism evidence="1 2">
    <name type="scientific">Enterospora canceri</name>
    <dbReference type="NCBI Taxonomy" id="1081671"/>
    <lineage>
        <taxon>Eukaryota</taxon>
        <taxon>Fungi</taxon>
        <taxon>Fungi incertae sedis</taxon>
        <taxon>Microsporidia</taxon>
        <taxon>Enterocytozoonidae</taxon>
        <taxon>Enterospora</taxon>
    </lineage>
</organism>
<proteinExistence type="predicted"/>
<dbReference type="VEuPathDB" id="MicrosporidiaDB:ECANGB1_1345"/>
<accession>A0A1Y1S6A4</accession>
<evidence type="ECO:0000313" key="2">
    <source>
        <dbReference type="Proteomes" id="UP000192639"/>
    </source>
</evidence>
<keyword evidence="2" id="KW-1185">Reference proteome</keyword>
<dbReference type="Proteomes" id="UP000192639">
    <property type="component" value="Unassembled WGS sequence"/>
</dbReference>
<dbReference type="OrthoDB" id="31183at2759"/>
<name>A0A1Y1S6A4_9MICR</name>
<gene>
    <name evidence="1" type="ORF">ECANGB1_1345</name>
</gene>